<dbReference type="Proteomes" id="UP000221168">
    <property type="component" value="Unassembled WGS sequence"/>
</dbReference>
<keyword evidence="4" id="KW-0808">Transferase</keyword>
<sequence length="255" mass="28138">MIKGLVEKLGNEAARVLFPPVCPGCRRLVSEPGTLCGTCWPQLRLIEHPLCPVYGTPFSHDMGENFLSAEAIANPPPFSRCRSAAAYDGAARQLVQALKYNDRTDLARWMAKWMLRAGHDLIADAEVVVPVPLHPWRFFRRRFNQSAELGRALAERTGLACEPGALVRRRKTRQQVGLARSEREANVRGAFVVPEAMEIAVHGRRVLLIDDVYTTGATVSAATRALKRARAADVDVLTFARVLPGDFQSVATEPI</sequence>
<keyword evidence="5" id="KW-1185">Reference proteome</keyword>
<accession>A0A2G1QJH4</accession>
<dbReference type="AlphaFoldDB" id="A0A2G1QJH4"/>
<dbReference type="InterPro" id="IPR044005">
    <property type="entry name" value="DZR_2"/>
</dbReference>
<dbReference type="RefSeq" id="WP_099307886.1">
    <property type="nucleotide sequence ID" value="NZ_PDVP01000014.1"/>
</dbReference>
<evidence type="ECO:0000313" key="5">
    <source>
        <dbReference type="Proteomes" id="UP000221168"/>
    </source>
</evidence>
<evidence type="ECO:0000259" key="3">
    <source>
        <dbReference type="Pfam" id="PF18912"/>
    </source>
</evidence>
<dbReference type="EMBL" id="PDVP01000014">
    <property type="protein sequence ID" value="PHP65614.1"/>
    <property type="molecule type" value="Genomic_DNA"/>
</dbReference>
<comment type="similarity">
    <text evidence="1">Belongs to the ComF/GntX family.</text>
</comment>
<dbReference type="Pfam" id="PF00156">
    <property type="entry name" value="Pribosyltran"/>
    <property type="match status" value="1"/>
</dbReference>
<dbReference type="PANTHER" id="PTHR47505">
    <property type="entry name" value="DNA UTILIZATION PROTEIN YHGH"/>
    <property type="match status" value="1"/>
</dbReference>
<dbReference type="OrthoDB" id="9779910at2"/>
<evidence type="ECO:0000259" key="2">
    <source>
        <dbReference type="Pfam" id="PF00156"/>
    </source>
</evidence>
<dbReference type="Gene3D" id="3.40.50.2020">
    <property type="match status" value="1"/>
</dbReference>
<evidence type="ECO:0000256" key="1">
    <source>
        <dbReference type="ARBA" id="ARBA00008007"/>
    </source>
</evidence>
<proteinExistence type="inferred from homology"/>
<organism evidence="4 5">
    <name type="scientific">Zhengella mangrovi</name>
    <dbReference type="NCBI Taxonomy" id="1982044"/>
    <lineage>
        <taxon>Bacteria</taxon>
        <taxon>Pseudomonadati</taxon>
        <taxon>Pseudomonadota</taxon>
        <taxon>Alphaproteobacteria</taxon>
        <taxon>Hyphomicrobiales</taxon>
        <taxon>Notoacmeibacteraceae</taxon>
        <taxon>Zhengella</taxon>
    </lineage>
</organism>
<protein>
    <submittedName>
        <fullName evidence="4">Amidophosphoribosyltransferase</fullName>
    </submittedName>
</protein>
<feature type="domain" description="Double zinc ribbon" evidence="3">
    <location>
        <begin position="14"/>
        <end position="61"/>
    </location>
</feature>
<keyword evidence="4" id="KW-0328">Glycosyltransferase</keyword>
<gene>
    <name evidence="4" type="ORF">CSC94_18650</name>
</gene>
<name>A0A2G1QJH4_9HYPH</name>
<dbReference type="Pfam" id="PF18912">
    <property type="entry name" value="DZR_2"/>
    <property type="match status" value="1"/>
</dbReference>
<dbReference type="GO" id="GO:0016757">
    <property type="term" value="F:glycosyltransferase activity"/>
    <property type="evidence" value="ECO:0007669"/>
    <property type="project" value="UniProtKB-KW"/>
</dbReference>
<dbReference type="InterPro" id="IPR000836">
    <property type="entry name" value="PRTase_dom"/>
</dbReference>
<dbReference type="InterPro" id="IPR029057">
    <property type="entry name" value="PRTase-like"/>
</dbReference>
<dbReference type="InterPro" id="IPR051910">
    <property type="entry name" value="ComF/GntX_DNA_util-trans"/>
</dbReference>
<dbReference type="SUPFAM" id="SSF53271">
    <property type="entry name" value="PRTase-like"/>
    <property type="match status" value="1"/>
</dbReference>
<dbReference type="CDD" id="cd06223">
    <property type="entry name" value="PRTases_typeI"/>
    <property type="match status" value="1"/>
</dbReference>
<feature type="domain" description="Phosphoribosyltransferase" evidence="2">
    <location>
        <begin position="188"/>
        <end position="240"/>
    </location>
</feature>
<dbReference type="PANTHER" id="PTHR47505:SF1">
    <property type="entry name" value="DNA UTILIZATION PROTEIN YHGH"/>
    <property type="match status" value="1"/>
</dbReference>
<comment type="caution">
    <text evidence="4">The sequence shown here is derived from an EMBL/GenBank/DDBJ whole genome shotgun (WGS) entry which is preliminary data.</text>
</comment>
<reference evidence="4 5" key="1">
    <citation type="submission" date="2017-10" db="EMBL/GenBank/DDBJ databases">
        <title>Sedimentibacterium mangrovi gen. nov., sp. nov., a novel member of family Phyllobacteriacea isolated from mangrove sediment.</title>
        <authorList>
            <person name="Liao H."/>
            <person name="Tian Y."/>
        </authorList>
    </citation>
    <scope>NUCLEOTIDE SEQUENCE [LARGE SCALE GENOMIC DNA]</scope>
    <source>
        <strain evidence="4 5">X9-2-2</strain>
    </source>
</reference>
<evidence type="ECO:0000313" key="4">
    <source>
        <dbReference type="EMBL" id="PHP65614.1"/>
    </source>
</evidence>